<keyword evidence="2" id="KW-0238">DNA-binding</keyword>
<organism evidence="6 7">
    <name type="scientific">Saccharopolyspora aridisoli</name>
    <dbReference type="NCBI Taxonomy" id="2530385"/>
    <lineage>
        <taxon>Bacteria</taxon>
        <taxon>Bacillati</taxon>
        <taxon>Actinomycetota</taxon>
        <taxon>Actinomycetes</taxon>
        <taxon>Pseudonocardiales</taxon>
        <taxon>Pseudonocardiaceae</taxon>
        <taxon>Saccharopolyspora</taxon>
    </lineage>
</organism>
<dbReference type="Pfam" id="PF14525">
    <property type="entry name" value="AraC_binding_2"/>
    <property type="match status" value="1"/>
</dbReference>
<dbReference type="AlphaFoldDB" id="A0A4R4USB1"/>
<dbReference type="Proteomes" id="UP000294744">
    <property type="component" value="Unassembled WGS sequence"/>
</dbReference>
<dbReference type="PANTHER" id="PTHR46796">
    <property type="entry name" value="HTH-TYPE TRANSCRIPTIONAL ACTIVATOR RHAS-RELATED"/>
    <property type="match status" value="1"/>
</dbReference>
<name>A0A4R4USB1_9PSEU</name>
<dbReference type="SMART" id="SM00342">
    <property type="entry name" value="HTH_ARAC"/>
    <property type="match status" value="1"/>
</dbReference>
<keyword evidence="7" id="KW-1185">Reference proteome</keyword>
<dbReference type="GO" id="GO:0043565">
    <property type="term" value="F:sequence-specific DNA binding"/>
    <property type="evidence" value="ECO:0007669"/>
    <property type="project" value="InterPro"/>
</dbReference>
<evidence type="ECO:0000313" key="6">
    <source>
        <dbReference type="EMBL" id="TDC91503.1"/>
    </source>
</evidence>
<sequence>MLRTTLDGEPLRHFSVLRSHDVDEVRELGERLFAPHRLEPLGYDEPMDARLNAVHIRDVTIGYVRYGPPVRITVPDMVDSYQFNIPIAGCMEISDRNRTITSGTSRSAVLVPGKWYSGRWTPGCTQIAVNITRAGLETELERQLDRPVRGPVRFDLGMDLGEPLSQSWLATVHLAVAELDRPRSVLMHPRAASHLEQLLILGALLGAHHNYSAELVEPAPQPGPRTVTRAIELIEAHVDQPLTVAELAHAVGVSVRCLQEGFRSHLGTSPMAYLRDFRLAGAHRALVESSTDSTTVTAVAYLWGFTHLGRFSAAYRSKYGVAPSRTLRSAPARAARQPRSCAKPVNGRAHRIVEPHPGP</sequence>
<protein>
    <submittedName>
        <fullName evidence="6">AraC family transcriptional regulator</fullName>
    </submittedName>
</protein>
<dbReference type="Pfam" id="PF12833">
    <property type="entry name" value="HTH_18"/>
    <property type="match status" value="1"/>
</dbReference>
<dbReference type="Gene3D" id="1.10.10.60">
    <property type="entry name" value="Homeodomain-like"/>
    <property type="match status" value="1"/>
</dbReference>
<dbReference type="OrthoDB" id="5464689at2"/>
<feature type="region of interest" description="Disordered" evidence="4">
    <location>
        <begin position="326"/>
        <end position="359"/>
    </location>
</feature>
<evidence type="ECO:0000259" key="5">
    <source>
        <dbReference type="PROSITE" id="PS01124"/>
    </source>
</evidence>
<dbReference type="RefSeq" id="WP_132624160.1">
    <property type="nucleotide sequence ID" value="NZ_SMKV01000018.1"/>
</dbReference>
<dbReference type="InterPro" id="IPR050204">
    <property type="entry name" value="AraC_XylS_family_regulators"/>
</dbReference>
<proteinExistence type="predicted"/>
<evidence type="ECO:0000256" key="1">
    <source>
        <dbReference type="ARBA" id="ARBA00023015"/>
    </source>
</evidence>
<dbReference type="SUPFAM" id="SSF46689">
    <property type="entry name" value="Homeodomain-like"/>
    <property type="match status" value="2"/>
</dbReference>
<dbReference type="GO" id="GO:0003700">
    <property type="term" value="F:DNA-binding transcription factor activity"/>
    <property type="evidence" value="ECO:0007669"/>
    <property type="project" value="InterPro"/>
</dbReference>
<keyword evidence="1" id="KW-0805">Transcription regulation</keyword>
<comment type="caution">
    <text evidence="6">The sequence shown here is derived from an EMBL/GenBank/DDBJ whole genome shotgun (WGS) entry which is preliminary data.</text>
</comment>
<dbReference type="InterPro" id="IPR018060">
    <property type="entry name" value="HTH_AraC"/>
</dbReference>
<dbReference type="EMBL" id="SMKV01000018">
    <property type="protein sequence ID" value="TDC91503.1"/>
    <property type="molecule type" value="Genomic_DNA"/>
</dbReference>
<dbReference type="InterPro" id="IPR009057">
    <property type="entry name" value="Homeodomain-like_sf"/>
</dbReference>
<dbReference type="InterPro" id="IPR035418">
    <property type="entry name" value="AraC-bd_2"/>
</dbReference>
<dbReference type="InterPro" id="IPR018062">
    <property type="entry name" value="HTH_AraC-typ_CS"/>
</dbReference>
<gene>
    <name evidence="6" type="ORF">E1161_16365</name>
</gene>
<evidence type="ECO:0000256" key="2">
    <source>
        <dbReference type="ARBA" id="ARBA00023125"/>
    </source>
</evidence>
<reference evidence="6 7" key="1">
    <citation type="submission" date="2019-03" db="EMBL/GenBank/DDBJ databases">
        <title>Draft genome sequences of novel Actinobacteria.</title>
        <authorList>
            <person name="Sahin N."/>
            <person name="Ay H."/>
            <person name="Saygin H."/>
        </authorList>
    </citation>
    <scope>NUCLEOTIDE SEQUENCE [LARGE SCALE GENOMIC DNA]</scope>
    <source>
        <strain evidence="6 7">16K404</strain>
    </source>
</reference>
<evidence type="ECO:0000256" key="4">
    <source>
        <dbReference type="SAM" id="MobiDB-lite"/>
    </source>
</evidence>
<evidence type="ECO:0000313" key="7">
    <source>
        <dbReference type="Proteomes" id="UP000294744"/>
    </source>
</evidence>
<feature type="compositionally biased region" description="Low complexity" evidence="4">
    <location>
        <begin position="328"/>
        <end position="340"/>
    </location>
</feature>
<accession>A0A4R4USB1</accession>
<keyword evidence="3" id="KW-0804">Transcription</keyword>
<dbReference type="PROSITE" id="PS01124">
    <property type="entry name" value="HTH_ARAC_FAMILY_2"/>
    <property type="match status" value="1"/>
</dbReference>
<dbReference type="PANTHER" id="PTHR46796:SF12">
    <property type="entry name" value="HTH-TYPE DNA-BINDING TRANSCRIPTIONAL ACTIVATOR EUTR"/>
    <property type="match status" value="1"/>
</dbReference>
<dbReference type="PROSITE" id="PS00041">
    <property type="entry name" value="HTH_ARAC_FAMILY_1"/>
    <property type="match status" value="1"/>
</dbReference>
<evidence type="ECO:0000256" key="3">
    <source>
        <dbReference type="ARBA" id="ARBA00023163"/>
    </source>
</evidence>
<feature type="domain" description="HTH araC/xylS-type" evidence="5">
    <location>
        <begin position="228"/>
        <end position="329"/>
    </location>
</feature>